<name>A0A1R3JF61_9ROSI</name>
<keyword evidence="2" id="KW-1185">Reference proteome</keyword>
<reference evidence="2" key="1">
    <citation type="submission" date="2013-09" db="EMBL/GenBank/DDBJ databases">
        <title>Corchorus olitorius genome sequencing.</title>
        <authorList>
            <person name="Alam M."/>
            <person name="Haque M.S."/>
            <person name="Islam M.S."/>
            <person name="Emdad E.M."/>
            <person name="Islam M.M."/>
            <person name="Ahmed B."/>
            <person name="Halim A."/>
            <person name="Hossen Q.M.M."/>
            <person name="Hossain M.Z."/>
            <person name="Ahmed R."/>
            <person name="Khan M.M."/>
            <person name="Islam R."/>
            <person name="Rashid M.M."/>
            <person name="Khan S.A."/>
            <person name="Rahman M.S."/>
            <person name="Alam M."/>
            <person name="Yahiya A.S."/>
            <person name="Khan M.S."/>
            <person name="Azam M.S."/>
            <person name="Haque T."/>
            <person name="Lashkar M.Z.H."/>
            <person name="Akhand A.I."/>
            <person name="Morshed G."/>
            <person name="Roy S."/>
            <person name="Uddin K.S."/>
            <person name="Rabeya T."/>
            <person name="Hossain A.S."/>
            <person name="Chowdhury A."/>
            <person name="Snigdha A.R."/>
            <person name="Mortoza M.S."/>
            <person name="Matin S.A."/>
            <person name="Hoque S.M.E."/>
            <person name="Islam M.K."/>
            <person name="Roy D.K."/>
            <person name="Haider R."/>
            <person name="Moosa M.M."/>
            <person name="Elias S.M."/>
            <person name="Hasan A.M."/>
            <person name="Jahan S."/>
            <person name="Shafiuddin M."/>
            <person name="Mahmood N."/>
            <person name="Shommy N.S."/>
        </authorList>
    </citation>
    <scope>NUCLEOTIDE SEQUENCE [LARGE SCALE GENOMIC DNA]</scope>
    <source>
        <strain evidence="2">cv. O-4</strain>
    </source>
</reference>
<dbReference type="Proteomes" id="UP000187203">
    <property type="component" value="Unassembled WGS sequence"/>
</dbReference>
<gene>
    <name evidence="1" type="ORF">COLO4_16885</name>
</gene>
<accession>A0A1R3JF61</accession>
<dbReference type="AlphaFoldDB" id="A0A1R3JF61"/>
<proteinExistence type="predicted"/>
<sequence>METTQRPNPTGRQNKAPTAVAAPAIISWLWPWSRLVEIKRKAGVARIRPIAQEIEIHSKGEIFESPMEIERRVSRAYL</sequence>
<evidence type="ECO:0000313" key="2">
    <source>
        <dbReference type="Proteomes" id="UP000187203"/>
    </source>
</evidence>
<comment type="caution">
    <text evidence="1">The sequence shown here is derived from an EMBL/GenBank/DDBJ whole genome shotgun (WGS) entry which is preliminary data.</text>
</comment>
<dbReference type="EMBL" id="AWUE01016262">
    <property type="protein sequence ID" value="OMO93453.1"/>
    <property type="molecule type" value="Genomic_DNA"/>
</dbReference>
<evidence type="ECO:0000313" key="1">
    <source>
        <dbReference type="EMBL" id="OMO93453.1"/>
    </source>
</evidence>
<protein>
    <submittedName>
        <fullName evidence="1">Uncharacterized protein</fullName>
    </submittedName>
</protein>
<organism evidence="1 2">
    <name type="scientific">Corchorus olitorius</name>
    <dbReference type="NCBI Taxonomy" id="93759"/>
    <lineage>
        <taxon>Eukaryota</taxon>
        <taxon>Viridiplantae</taxon>
        <taxon>Streptophyta</taxon>
        <taxon>Embryophyta</taxon>
        <taxon>Tracheophyta</taxon>
        <taxon>Spermatophyta</taxon>
        <taxon>Magnoliopsida</taxon>
        <taxon>eudicotyledons</taxon>
        <taxon>Gunneridae</taxon>
        <taxon>Pentapetalae</taxon>
        <taxon>rosids</taxon>
        <taxon>malvids</taxon>
        <taxon>Malvales</taxon>
        <taxon>Malvaceae</taxon>
        <taxon>Grewioideae</taxon>
        <taxon>Apeibeae</taxon>
        <taxon>Corchorus</taxon>
    </lineage>
</organism>